<evidence type="ECO:0000256" key="1">
    <source>
        <dbReference type="ARBA" id="ARBA00012528"/>
    </source>
</evidence>
<feature type="non-terminal residue" evidence="4">
    <location>
        <position position="64"/>
    </location>
</feature>
<dbReference type="GO" id="GO:0052621">
    <property type="term" value="F:diguanylate cyclase activity"/>
    <property type="evidence" value="ECO:0007669"/>
    <property type="project" value="UniProtKB-EC"/>
</dbReference>
<keyword evidence="5" id="KW-1185">Reference proteome</keyword>
<dbReference type="PANTHER" id="PTHR45138:SF9">
    <property type="entry name" value="DIGUANYLATE CYCLASE DGCM-RELATED"/>
    <property type="match status" value="1"/>
</dbReference>
<dbReference type="NCBIfam" id="TIGR00254">
    <property type="entry name" value="GGDEF"/>
    <property type="match status" value="1"/>
</dbReference>
<organism evidence="4 5">
    <name type="scientific">Opacimonas viscosa</name>
    <dbReference type="NCBI Taxonomy" id="2961944"/>
    <lineage>
        <taxon>Bacteria</taxon>
        <taxon>Pseudomonadati</taxon>
        <taxon>Pseudomonadota</taxon>
        <taxon>Gammaproteobacteria</taxon>
        <taxon>Alteromonadales</taxon>
        <taxon>Alteromonadaceae</taxon>
        <taxon>Opacimonas</taxon>
    </lineage>
</organism>
<dbReference type="Pfam" id="PF00990">
    <property type="entry name" value="GGDEF"/>
    <property type="match status" value="1"/>
</dbReference>
<dbReference type="AlphaFoldDB" id="A0AA41X3Q3"/>
<comment type="catalytic activity">
    <reaction evidence="2">
        <text>2 GTP = 3',3'-c-di-GMP + 2 diphosphate</text>
        <dbReference type="Rhea" id="RHEA:24898"/>
        <dbReference type="ChEBI" id="CHEBI:33019"/>
        <dbReference type="ChEBI" id="CHEBI:37565"/>
        <dbReference type="ChEBI" id="CHEBI:58805"/>
        <dbReference type="EC" id="2.7.7.65"/>
    </reaction>
</comment>
<reference evidence="4" key="1">
    <citation type="submission" date="2022-07" db="EMBL/GenBank/DDBJ databases">
        <title>Characterization of the Novel Bacterium Alteromonas immobilis LMIT006 and Alteromonas gregis LMIT007.</title>
        <authorList>
            <person name="Lin X."/>
        </authorList>
    </citation>
    <scope>NUCLEOTIDE SEQUENCE</scope>
    <source>
        <strain evidence="4">LMIT007</strain>
    </source>
</reference>
<dbReference type="Proteomes" id="UP001165413">
    <property type="component" value="Unassembled WGS sequence"/>
</dbReference>
<dbReference type="InterPro" id="IPR043128">
    <property type="entry name" value="Rev_trsase/Diguanyl_cyclase"/>
</dbReference>
<dbReference type="Gene3D" id="3.30.70.270">
    <property type="match status" value="1"/>
</dbReference>
<dbReference type="InterPro" id="IPR050469">
    <property type="entry name" value="Diguanylate_Cyclase"/>
</dbReference>
<name>A0AA41X3Q3_9ALTE</name>
<dbReference type="CDD" id="cd01949">
    <property type="entry name" value="GGDEF"/>
    <property type="match status" value="1"/>
</dbReference>
<dbReference type="SUPFAM" id="SSF55073">
    <property type="entry name" value="Nucleotide cyclase"/>
    <property type="match status" value="1"/>
</dbReference>
<dbReference type="EMBL" id="JANATA010000089">
    <property type="protein sequence ID" value="MCP3429811.1"/>
    <property type="molecule type" value="Genomic_DNA"/>
</dbReference>
<evidence type="ECO:0000313" key="4">
    <source>
        <dbReference type="EMBL" id="MCP3429811.1"/>
    </source>
</evidence>
<sequence length="64" mass="7283">MEKVIAMSKRYEWPLTVIILDVDSFKLYNDNYGHPKGDECLKAVAIGLNEVITRNTDFCARYGG</sequence>
<protein>
    <recommendedName>
        <fullName evidence="1">diguanylate cyclase</fullName>
        <ecNumber evidence="1">2.7.7.65</ecNumber>
    </recommendedName>
</protein>
<evidence type="ECO:0000259" key="3">
    <source>
        <dbReference type="PROSITE" id="PS50887"/>
    </source>
</evidence>
<dbReference type="GO" id="GO:1902201">
    <property type="term" value="P:negative regulation of bacterial-type flagellum-dependent cell motility"/>
    <property type="evidence" value="ECO:0007669"/>
    <property type="project" value="TreeGrafter"/>
</dbReference>
<evidence type="ECO:0000256" key="2">
    <source>
        <dbReference type="ARBA" id="ARBA00034247"/>
    </source>
</evidence>
<gene>
    <name evidence="4" type="ORF">NLF92_12800</name>
</gene>
<dbReference type="InterPro" id="IPR000160">
    <property type="entry name" value="GGDEF_dom"/>
</dbReference>
<dbReference type="GO" id="GO:0043709">
    <property type="term" value="P:cell adhesion involved in single-species biofilm formation"/>
    <property type="evidence" value="ECO:0007669"/>
    <property type="project" value="TreeGrafter"/>
</dbReference>
<dbReference type="PROSITE" id="PS50887">
    <property type="entry name" value="GGDEF"/>
    <property type="match status" value="1"/>
</dbReference>
<dbReference type="GO" id="GO:0005886">
    <property type="term" value="C:plasma membrane"/>
    <property type="evidence" value="ECO:0007669"/>
    <property type="project" value="TreeGrafter"/>
</dbReference>
<proteinExistence type="predicted"/>
<feature type="domain" description="GGDEF" evidence="3">
    <location>
        <begin position="13"/>
        <end position="64"/>
    </location>
</feature>
<dbReference type="EC" id="2.7.7.65" evidence="1"/>
<accession>A0AA41X3Q3</accession>
<evidence type="ECO:0000313" key="5">
    <source>
        <dbReference type="Proteomes" id="UP001165413"/>
    </source>
</evidence>
<comment type="caution">
    <text evidence="4">The sequence shown here is derived from an EMBL/GenBank/DDBJ whole genome shotgun (WGS) entry which is preliminary data.</text>
</comment>
<dbReference type="PANTHER" id="PTHR45138">
    <property type="entry name" value="REGULATORY COMPONENTS OF SENSORY TRANSDUCTION SYSTEM"/>
    <property type="match status" value="1"/>
</dbReference>
<dbReference type="InterPro" id="IPR029787">
    <property type="entry name" value="Nucleotide_cyclase"/>
</dbReference>